<dbReference type="AlphaFoldDB" id="A0A5N3PH43"/>
<dbReference type="Proteomes" id="UP000325684">
    <property type="component" value="Unassembled WGS sequence"/>
</dbReference>
<dbReference type="EMBL" id="VCMV01000003">
    <property type="protein sequence ID" value="KAB0269047.1"/>
    <property type="molecule type" value="Genomic_DNA"/>
</dbReference>
<evidence type="ECO:0000313" key="1">
    <source>
        <dbReference type="EMBL" id="KAB0269047.1"/>
    </source>
</evidence>
<accession>A0A5N3PH43</accession>
<keyword evidence="2" id="KW-1185">Reference proteome</keyword>
<evidence type="ECO:0000313" key="2">
    <source>
        <dbReference type="Proteomes" id="UP000325684"/>
    </source>
</evidence>
<sequence length="138" mass="14691">MTSKLQSACELAAIFAQEAANGHCPKGRNNPAPHLIAADVIALLRIGGGVARRAVQHCNGIPRYEGKPGQLVATWHQEDEDRKERLDARDLAKASEIAARYGAKAQIGGDPRGYTLRLFLASGRNNTFGGAESGWGVA</sequence>
<name>A0A5N3PH43_9HYPH</name>
<protein>
    <submittedName>
        <fullName evidence="1">Uncharacterized protein</fullName>
    </submittedName>
</protein>
<reference evidence="1 2" key="1">
    <citation type="journal article" date="2019" name="Microorganisms">
        <title>Genome Insights into the Novel Species Microvirga brassicacearum, a Rapeseed Endophyte with Biotechnological Potential.</title>
        <authorList>
            <person name="Jimenez-Gomez A."/>
            <person name="Saati-Santamaria Z."/>
            <person name="Igual J.M."/>
            <person name="Rivas R."/>
            <person name="Mateos P.F."/>
            <person name="Garcia-Fraile P."/>
        </authorList>
    </citation>
    <scope>NUCLEOTIDE SEQUENCE [LARGE SCALE GENOMIC DNA]</scope>
    <source>
        <strain evidence="1 2">CDVBN77</strain>
    </source>
</reference>
<gene>
    <name evidence="1" type="ORF">FEZ63_02765</name>
</gene>
<organism evidence="1 2">
    <name type="scientific">Microvirga brassicacearum</name>
    <dbReference type="NCBI Taxonomy" id="2580413"/>
    <lineage>
        <taxon>Bacteria</taxon>
        <taxon>Pseudomonadati</taxon>
        <taxon>Pseudomonadota</taxon>
        <taxon>Alphaproteobacteria</taxon>
        <taxon>Hyphomicrobiales</taxon>
        <taxon>Methylobacteriaceae</taxon>
        <taxon>Microvirga</taxon>
    </lineage>
</organism>
<comment type="caution">
    <text evidence="1">The sequence shown here is derived from an EMBL/GenBank/DDBJ whole genome shotgun (WGS) entry which is preliminary data.</text>
</comment>
<proteinExistence type="predicted"/>
<dbReference type="RefSeq" id="WP_150942104.1">
    <property type="nucleotide sequence ID" value="NZ_VCMV01000003.1"/>
</dbReference>